<dbReference type="SUPFAM" id="SSF51182">
    <property type="entry name" value="RmlC-like cupins"/>
    <property type="match status" value="1"/>
</dbReference>
<sequence length="124" mass="13624">MNTNVVDLTGRELISPDDVDWQSMSVDGRVLDGIKMYPLTTTPDGWQSYWMKLNPGVRSIMHRHSAVEMIAVMRGSLEDCDGATFNTSEVVVYPEGSTHLLSTHEGCILLVVESKPSTVVAEGL</sequence>
<dbReference type="OrthoDB" id="9096065at2"/>
<protein>
    <submittedName>
        <fullName evidence="2">ChrR Cupin-like domain-containing protein</fullName>
    </submittedName>
</protein>
<dbReference type="InterPro" id="IPR025979">
    <property type="entry name" value="ChrR-like_cupin_dom"/>
</dbReference>
<dbReference type="Pfam" id="PF12973">
    <property type="entry name" value="Cupin_7"/>
    <property type="match status" value="1"/>
</dbReference>
<accession>A0A1H1QG03</accession>
<dbReference type="STRING" id="797277.SAMN05216198_1472"/>
<dbReference type="Proteomes" id="UP000243426">
    <property type="component" value="Chromosome I"/>
</dbReference>
<dbReference type="InterPro" id="IPR011051">
    <property type="entry name" value="RmlC_Cupin_sf"/>
</dbReference>
<proteinExistence type="predicted"/>
<dbReference type="AlphaFoldDB" id="A0A1H1QG03"/>
<dbReference type="RefSeq" id="WP_090272713.1">
    <property type="nucleotide sequence ID" value="NZ_LT629748.1"/>
</dbReference>
<dbReference type="EMBL" id="LT629748">
    <property type="protein sequence ID" value="SDS22346.1"/>
    <property type="molecule type" value="Genomic_DNA"/>
</dbReference>
<keyword evidence="3" id="KW-1185">Reference proteome</keyword>
<dbReference type="InterPro" id="IPR014710">
    <property type="entry name" value="RmlC-like_jellyroll"/>
</dbReference>
<organism evidence="2 3">
    <name type="scientific">Halopseudomonas litoralis</name>
    <dbReference type="NCBI Taxonomy" id="797277"/>
    <lineage>
        <taxon>Bacteria</taxon>
        <taxon>Pseudomonadati</taxon>
        <taxon>Pseudomonadota</taxon>
        <taxon>Gammaproteobacteria</taxon>
        <taxon>Pseudomonadales</taxon>
        <taxon>Pseudomonadaceae</taxon>
        <taxon>Halopseudomonas</taxon>
    </lineage>
</organism>
<gene>
    <name evidence="2" type="ORF">SAMN05216198_1472</name>
</gene>
<evidence type="ECO:0000259" key="1">
    <source>
        <dbReference type="Pfam" id="PF12973"/>
    </source>
</evidence>
<evidence type="ECO:0000313" key="2">
    <source>
        <dbReference type="EMBL" id="SDS22346.1"/>
    </source>
</evidence>
<name>A0A1H1QG03_9GAMM</name>
<reference evidence="3" key="1">
    <citation type="submission" date="2016-10" db="EMBL/GenBank/DDBJ databases">
        <authorList>
            <person name="Varghese N."/>
            <person name="Submissions S."/>
        </authorList>
    </citation>
    <scope>NUCLEOTIDE SEQUENCE [LARGE SCALE GENOMIC DNA]</scope>
    <source>
        <strain evidence="3">2SM5</strain>
    </source>
</reference>
<feature type="domain" description="ChrR-like cupin" evidence="1">
    <location>
        <begin position="11"/>
        <end position="112"/>
    </location>
</feature>
<dbReference type="Gene3D" id="2.60.120.10">
    <property type="entry name" value="Jelly Rolls"/>
    <property type="match status" value="1"/>
</dbReference>
<evidence type="ECO:0000313" key="3">
    <source>
        <dbReference type="Proteomes" id="UP000243426"/>
    </source>
</evidence>